<dbReference type="InterPro" id="IPR033469">
    <property type="entry name" value="CYTH-like_dom_sf"/>
</dbReference>
<evidence type="ECO:0000259" key="1">
    <source>
        <dbReference type="PROSITE" id="PS51707"/>
    </source>
</evidence>
<evidence type="ECO:0000313" key="2">
    <source>
        <dbReference type="EMBL" id="KKN97653.1"/>
    </source>
</evidence>
<dbReference type="PANTHER" id="PTHR39569">
    <property type="entry name" value="INORGANIC TRIPHOSPHATASE"/>
    <property type="match status" value="1"/>
</dbReference>
<reference evidence="2" key="1">
    <citation type="journal article" date="2015" name="Nature">
        <title>Complex archaea that bridge the gap between prokaryotes and eukaryotes.</title>
        <authorList>
            <person name="Spang A."/>
            <person name="Saw J.H."/>
            <person name="Jorgensen S.L."/>
            <person name="Zaremba-Niedzwiedzka K."/>
            <person name="Martijn J."/>
            <person name="Lind A.E."/>
            <person name="van Eijk R."/>
            <person name="Schleper C."/>
            <person name="Guy L."/>
            <person name="Ettema T.J."/>
        </authorList>
    </citation>
    <scope>NUCLEOTIDE SEQUENCE</scope>
</reference>
<proteinExistence type="predicted"/>
<dbReference type="SUPFAM" id="SSF55154">
    <property type="entry name" value="CYTH-like phosphatases"/>
    <property type="match status" value="1"/>
</dbReference>
<dbReference type="Pfam" id="PF01928">
    <property type="entry name" value="CYTH"/>
    <property type="match status" value="1"/>
</dbReference>
<feature type="domain" description="CYTH" evidence="1">
    <location>
        <begin position="6"/>
        <end position="217"/>
    </location>
</feature>
<dbReference type="GO" id="GO:0050355">
    <property type="term" value="F:inorganic triphosphate phosphatase activity"/>
    <property type="evidence" value="ECO:0007669"/>
    <property type="project" value="InterPro"/>
</dbReference>
<dbReference type="SMART" id="SM01118">
    <property type="entry name" value="CYTH"/>
    <property type="match status" value="1"/>
</dbReference>
<dbReference type="Gene3D" id="2.40.320.10">
    <property type="entry name" value="Hypothetical Protein Pfu-838710-001"/>
    <property type="match status" value="1"/>
</dbReference>
<protein>
    <recommendedName>
        <fullName evidence="1">CYTH domain-containing protein</fullName>
    </recommendedName>
</protein>
<dbReference type="GO" id="GO:0046872">
    <property type="term" value="F:metal ion binding"/>
    <property type="evidence" value="ECO:0007669"/>
    <property type="project" value="TreeGrafter"/>
</dbReference>
<dbReference type="PROSITE" id="PS51707">
    <property type="entry name" value="CYTH"/>
    <property type="match status" value="1"/>
</dbReference>
<accession>A0A0F9XZ46</accession>
<dbReference type="AlphaFoldDB" id="A0A0F9XZ46"/>
<dbReference type="InterPro" id="IPR039013">
    <property type="entry name" value="YgiF"/>
</dbReference>
<comment type="caution">
    <text evidence="2">The sequence shown here is derived from an EMBL/GenBank/DDBJ whole genome shotgun (WGS) entry which is preliminary data.</text>
</comment>
<dbReference type="EMBL" id="LAZR01000056">
    <property type="protein sequence ID" value="KKN97653.1"/>
    <property type="molecule type" value="Genomic_DNA"/>
</dbReference>
<dbReference type="CDD" id="cd07756">
    <property type="entry name" value="CYTH-like_Pase_CHAD"/>
    <property type="match status" value="1"/>
</dbReference>
<name>A0A0F9XZ46_9ZZZZ</name>
<dbReference type="PANTHER" id="PTHR39569:SF1">
    <property type="entry name" value="INORGANIC TRIPHOSPHATASE"/>
    <property type="match status" value="1"/>
</dbReference>
<dbReference type="InterPro" id="IPR023577">
    <property type="entry name" value="CYTH_domain"/>
</dbReference>
<sequence length="308" mass="33379">MKTPTPIEVEIKLALAPTGPAALAQHPLLSEKNFQQQTLTNSYFDTPEGDLANARIVLRLRQVDGLVLQTVKTAGHGSGGLSQRQEWEWQVPDAQLDLTALAALPPFQGELSGVLDSLTPQLSTNFTRRSWQLKGGLATSSATDQDQDQESHIELVLDEGEISSAGYRTPIREMELELKGGDPEALWTLALILAEQIPLRPSDSSKAARGNALSAQHWPLPDAQSPAEWLHRATLALDAYHDSRQATFLADARQALATLAEHPTLDDADRALAALLPGALDTYGQPSTAYGKSALALAHRFTYQTALR</sequence>
<gene>
    <name evidence="2" type="ORF">LCGC14_0154650</name>
</gene>
<organism evidence="2">
    <name type="scientific">marine sediment metagenome</name>
    <dbReference type="NCBI Taxonomy" id="412755"/>
    <lineage>
        <taxon>unclassified sequences</taxon>
        <taxon>metagenomes</taxon>
        <taxon>ecological metagenomes</taxon>
    </lineage>
</organism>